<protein>
    <submittedName>
        <fullName evidence="1">Uncharacterized protein</fullName>
    </submittedName>
</protein>
<name>A0A972GPX1_9BACL</name>
<dbReference type="RefSeq" id="WP_171652939.1">
    <property type="nucleotide sequence ID" value="NZ_WHOD01000062.1"/>
</dbReference>
<dbReference type="EMBL" id="WHOD01000062">
    <property type="protein sequence ID" value="NOU94736.1"/>
    <property type="molecule type" value="Genomic_DNA"/>
</dbReference>
<keyword evidence="2" id="KW-1185">Reference proteome</keyword>
<accession>A0A972GPX1</accession>
<organism evidence="1 2">
    <name type="scientific">Paenibacillus foliorum</name>
    <dbReference type="NCBI Taxonomy" id="2654974"/>
    <lineage>
        <taxon>Bacteria</taxon>
        <taxon>Bacillati</taxon>
        <taxon>Bacillota</taxon>
        <taxon>Bacilli</taxon>
        <taxon>Bacillales</taxon>
        <taxon>Paenibacillaceae</taxon>
        <taxon>Paenibacillus</taxon>
    </lineage>
</organism>
<dbReference type="AlphaFoldDB" id="A0A972GPX1"/>
<reference evidence="1" key="1">
    <citation type="submission" date="2019-10" db="EMBL/GenBank/DDBJ databases">
        <title>Description of Paenibacillus glebae sp. nov.</title>
        <authorList>
            <person name="Carlier A."/>
            <person name="Qi S."/>
        </authorList>
    </citation>
    <scope>NUCLEOTIDE SEQUENCE</scope>
    <source>
        <strain evidence="1">LMG 31456</strain>
    </source>
</reference>
<evidence type="ECO:0000313" key="2">
    <source>
        <dbReference type="Proteomes" id="UP000641588"/>
    </source>
</evidence>
<evidence type="ECO:0000313" key="1">
    <source>
        <dbReference type="EMBL" id="NOU94736.1"/>
    </source>
</evidence>
<gene>
    <name evidence="1" type="ORF">GC093_16130</name>
</gene>
<comment type="caution">
    <text evidence="1">The sequence shown here is derived from an EMBL/GenBank/DDBJ whole genome shotgun (WGS) entry which is preliminary data.</text>
</comment>
<dbReference type="Proteomes" id="UP000641588">
    <property type="component" value="Unassembled WGS sequence"/>
</dbReference>
<proteinExistence type="predicted"/>
<sequence>MENITAFFKNWAEMDQAATALREQGAIDIVLAENSDTTNGAESMIPNLTSSTQETGSGFTMQVIVESSRFRQAGDIIARFGGDYT</sequence>